<protein>
    <submittedName>
        <fullName evidence="1">Uncharacterized protein</fullName>
    </submittedName>
</protein>
<evidence type="ECO:0000313" key="1">
    <source>
        <dbReference type="EMBL" id="ABU77994.1"/>
    </source>
</evidence>
<sequence>MKICNKERRHELLADGYALDNHVFFRHILMHAAAAGGNAFDFINHVHTFDYFCEHAVAPTLQAFAAEVQEVVIHHVDEELGRCGVRRLRARHGQRTAGVLQTVVGFVFDRIFSAFLFHARLKTAALNHKAVDYTMENGVVVETFAAIVQKVFYRFRRFVIERLDYDVAVIGVKSNHVCILFCFSGASASERSHSRRLL</sequence>
<dbReference type="EMBL" id="CP000783">
    <property type="protein sequence ID" value="ABU77994.1"/>
    <property type="molecule type" value="Genomic_DNA"/>
</dbReference>
<reference evidence="1 2" key="1">
    <citation type="journal article" date="2010" name="PLoS ONE">
        <title>Genome sequence of Cronobacter sakazakii BAA-894 and comparative genomic hybridization analysis with other Cronobacter species.</title>
        <authorList>
            <person name="Kucerova E."/>
            <person name="Clifton S.W."/>
            <person name="Xia X.Q."/>
            <person name="Long F."/>
            <person name="Porwollik S."/>
            <person name="Fulton L."/>
            <person name="Fronick C."/>
            <person name="Minx P."/>
            <person name="Kyung K."/>
            <person name="Warren W."/>
            <person name="Fulton R."/>
            <person name="Feng D."/>
            <person name="Wollam A."/>
            <person name="Shah N."/>
            <person name="Bhonagiri V."/>
            <person name="Nash W.E."/>
            <person name="Hallsworth-Pepin K."/>
            <person name="Wilson R.K."/>
            <person name="McClelland M."/>
            <person name="Forsythe S.J."/>
        </authorList>
    </citation>
    <scope>NUCLEOTIDE SEQUENCE [LARGE SCALE GENOMIC DNA]</scope>
    <source>
        <strain evidence="1 2">ATCC BAA-894</strain>
    </source>
</reference>
<name>A7MK01_CROS8</name>
<dbReference type="Proteomes" id="UP000000260">
    <property type="component" value="Chromosome"/>
</dbReference>
<dbReference type="KEGG" id="esa:ESA_02763"/>
<keyword evidence="2" id="KW-1185">Reference proteome</keyword>
<organism evidence="1 2">
    <name type="scientific">Cronobacter sakazakii (strain ATCC BAA-894)</name>
    <name type="common">Enterobacter sakazakii</name>
    <dbReference type="NCBI Taxonomy" id="290339"/>
    <lineage>
        <taxon>Bacteria</taxon>
        <taxon>Pseudomonadati</taxon>
        <taxon>Pseudomonadota</taxon>
        <taxon>Gammaproteobacteria</taxon>
        <taxon>Enterobacterales</taxon>
        <taxon>Enterobacteriaceae</taxon>
        <taxon>Cronobacter</taxon>
    </lineage>
</organism>
<dbReference type="AlphaFoldDB" id="A7MK01"/>
<proteinExistence type="predicted"/>
<dbReference type="HOGENOM" id="CLU_105801_0_0_6"/>
<gene>
    <name evidence="1" type="ordered locus">ESA_02763</name>
</gene>
<evidence type="ECO:0000313" key="2">
    <source>
        <dbReference type="Proteomes" id="UP000000260"/>
    </source>
</evidence>
<accession>A7MK01</accession>